<dbReference type="SUPFAM" id="SSF51206">
    <property type="entry name" value="cAMP-binding domain-like"/>
    <property type="match status" value="1"/>
</dbReference>
<dbReference type="GO" id="GO:0003700">
    <property type="term" value="F:DNA-binding transcription factor activity"/>
    <property type="evidence" value="ECO:0007669"/>
    <property type="project" value="TreeGrafter"/>
</dbReference>
<dbReference type="AlphaFoldDB" id="A0A1I4VZ69"/>
<keyword evidence="3" id="KW-1185">Reference proteome</keyword>
<proteinExistence type="predicted"/>
<accession>A0A1I4VZ69</accession>
<dbReference type="CDD" id="cd00038">
    <property type="entry name" value="CAP_ED"/>
    <property type="match status" value="1"/>
</dbReference>
<dbReference type="GO" id="GO:0016301">
    <property type="term" value="F:kinase activity"/>
    <property type="evidence" value="ECO:0007669"/>
    <property type="project" value="UniProtKB-KW"/>
</dbReference>
<reference evidence="3" key="1">
    <citation type="submission" date="2016-10" db="EMBL/GenBank/DDBJ databases">
        <authorList>
            <person name="Varghese N."/>
            <person name="Submissions S."/>
        </authorList>
    </citation>
    <scope>NUCLEOTIDE SEQUENCE [LARGE SCALE GENOMIC DNA]</scope>
    <source>
        <strain evidence="3">DSM 25575</strain>
    </source>
</reference>
<feature type="domain" description="Cyclic nucleotide-binding" evidence="1">
    <location>
        <begin position="52"/>
        <end position="156"/>
    </location>
</feature>
<dbReference type="Proteomes" id="UP000198769">
    <property type="component" value="Unassembled WGS sequence"/>
</dbReference>
<evidence type="ECO:0000259" key="1">
    <source>
        <dbReference type="PROSITE" id="PS50042"/>
    </source>
</evidence>
<dbReference type="EMBL" id="FOVD01000001">
    <property type="protein sequence ID" value="SFN06327.1"/>
    <property type="molecule type" value="Genomic_DNA"/>
</dbReference>
<name>A0A1I4VZ69_CHROL</name>
<sequence length="232" mass="27471">MNEICMIREICESTPLLLWIISYLFNFAKNYRKPDGILSSNFETMVEDFFRSFNLFSEVEIKEFLPLFETRKVHKNDFFVQEGEKCKEIAFIVSGIFRSYYISDEGKDMTYCFRFPNQLMAGYSSFISDCPSRENMQAITDADLMVLKKDAVDDLVTDDLNWTRFLKMIAEQEYLELEKRFFQLQRDTAAQRYEALLGNQPDYVQKIPLQYLASYLGITQRHLSRIRKEVTI</sequence>
<evidence type="ECO:0000313" key="2">
    <source>
        <dbReference type="EMBL" id="SFN06327.1"/>
    </source>
</evidence>
<dbReference type="Pfam" id="PF00027">
    <property type="entry name" value="cNMP_binding"/>
    <property type="match status" value="1"/>
</dbReference>
<dbReference type="PROSITE" id="PS50042">
    <property type="entry name" value="CNMP_BINDING_3"/>
    <property type="match status" value="1"/>
</dbReference>
<keyword evidence="2" id="KW-0418">Kinase</keyword>
<dbReference type="InterPro" id="IPR050397">
    <property type="entry name" value="Env_Response_Regulators"/>
</dbReference>
<dbReference type="GO" id="GO:0005829">
    <property type="term" value="C:cytosol"/>
    <property type="evidence" value="ECO:0007669"/>
    <property type="project" value="TreeGrafter"/>
</dbReference>
<dbReference type="PANTHER" id="PTHR24567">
    <property type="entry name" value="CRP FAMILY TRANSCRIPTIONAL REGULATORY PROTEIN"/>
    <property type="match status" value="1"/>
</dbReference>
<dbReference type="InterPro" id="IPR018490">
    <property type="entry name" value="cNMP-bd_dom_sf"/>
</dbReference>
<protein>
    <submittedName>
        <fullName evidence="2">cAMP-binding domain of CRP or a regulatory subunit of cAMP-dependent protein kinases</fullName>
    </submittedName>
</protein>
<dbReference type="PANTHER" id="PTHR24567:SF76">
    <property type="entry name" value="CYCLIC NUCLEOTIDE-BINDING DOMAIN PROTEIN"/>
    <property type="match status" value="1"/>
</dbReference>
<keyword evidence="2" id="KW-0808">Transferase</keyword>
<gene>
    <name evidence="2" type="ORF">SAMN05421594_0744</name>
</gene>
<dbReference type="Gene3D" id="2.60.120.10">
    <property type="entry name" value="Jelly Rolls"/>
    <property type="match status" value="1"/>
</dbReference>
<dbReference type="InterPro" id="IPR014710">
    <property type="entry name" value="RmlC-like_jellyroll"/>
</dbReference>
<evidence type="ECO:0000313" key="3">
    <source>
        <dbReference type="Proteomes" id="UP000198769"/>
    </source>
</evidence>
<dbReference type="InterPro" id="IPR000595">
    <property type="entry name" value="cNMP-bd_dom"/>
</dbReference>
<organism evidence="2 3">
    <name type="scientific">Chryseobacterium oleae</name>
    <dbReference type="NCBI Taxonomy" id="491207"/>
    <lineage>
        <taxon>Bacteria</taxon>
        <taxon>Pseudomonadati</taxon>
        <taxon>Bacteroidota</taxon>
        <taxon>Flavobacteriia</taxon>
        <taxon>Flavobacteriales</taxon>
        <taxon>Weeksellaceae</taxon>
        <taxon>Chryseobacterium group</taxon>
        <taxon>Chryseobacterium</taxon>
    </lineage>
</organism>